<dbReference type="Pfam" id="PF01609">
    <property type="entry name" value="DDE_Tnp_1"/>
    <property type="match status" value="1"/>
</dbReference>
<dbReference type="InterPro" id="IPR047647">
    <property type="entry name" value="ISAs1_transpos"/>
</dbReference>
<dbReference type="HOGENOM" id="CLU_046404_0_1_6"/>
<comment type="caution">
    <text evidence="4">The sequence shown here is derived from an EMBL/GenBank/DDBJ whole genome shotgun (WGS) entry which is preliminary data.</text>
</comment>
<dbReference type="PANTHER" id="PTHR30298">
    <property type="entry name" value="H REPEAT-ASSOCIATED PREDICTED TRANSPOSASE"/>
    <property type="match status" value="1"/>
</dbReference>
<dbReference type="GO" id="GO:0006313">
    <property type="term" value="P:DNA transposition"/>
    <property type="evidence" value="ECO:0007669"/>
    <property type="project" value="InterPro"/>
</dbReference>
<evidence type="ECO:0000259" key="3">
    <source>
        <dbReference type="Pfam" id="PF13808"/>
    </source>
</evidence>
<sequence>MKELVDVFSDFPDPRCQGKVKHRFIDILVIAVCAVIAGANAWTDIEQYGQLKKDWLGAFLPLKSGIPSHDTFRHCFSLLNPGLFERHFYQWVSRDVSSEKRAIIAIDGKSLRHSFDKKIEQSPLHVVSAFSVEKGLSLCQCAVDGKSNEIKAIPTLLSMLSLKGHLVTIDAMGCQRTIAQQLRESEADYILSLKGNQGKTFSEAVDYFQQQQIAQKPYLKPDHDKFDDSHGRTVRRRGWVLPLTSETKHLGSWPDIQALLVTETIRQEHYSDTVTSDFRYYLSSCQDAPAFQLGALRKHWAIENSLHWVLDVTFREDDSRMRERIATRIFAQLRKMALNIVKRDTNSKLSLSARRKSAGWDNGYMEALLFNQF</sequence>
<dbReference type="EMBL" id="CBSW010000181">
    <property type="protein sequence ID" value="CDG97409.1"/>
    <property type="molecule type" value="Genomic_DNA"/>
</dbReference>
<organism evidence="4 5">
    <name type="scientific">Xenorhabdus bovienii str. puntauvense</name>
    <dbReference type="NCBI Taxonomy" id="1398201"/>
    <lineage>
        <taxon>Bacteria</taxon>
        <taxon>Pseudomonadati</taxon>
        <taxon>Pseudomonadota</taxon>
        <taxon>Gammaproteobacteria</taxon>
        <taxon>Enterobacterales</taxon>
        <taxon>Morganellaceae</taxon>
        <taxon>Xenorhabdus</taxon>
    </lineage>
</organism>
<comment type="similarity">
    <text evidence="1">Belongs to the transposase 11 family.</text>
</comment>
<evidence type="ECO:0000256" key="1">
    <source>
        <dbReference type="ARBA" id="ARBA00010075"/>
    </source>
</evidence>
<dbReference type="InterPro" id="IPR032806">
    <property type="entry name" value="YbfD_N"/>
</dbReference>
<gene>
    <name evidence="4" type="primary">yncI</name>
    <name evidence="4" type="ORF">XBP1_2610008</name>
</gene>
<proteinExistence type="inferred from homology"/>
<name>A0A077NEY7_XENBV</name>
<protein>
    <submittedName>
        <fullName evidence="4">Transposase</fullName>
    </submittedName>
</protein>
<dbReference type="InterPro" id="IPR002559">
    <property type="entry name" value="Transposase_11"/>
</dbReference>
<feature type="domain" description="H repeat-associated protein N-terminal" evidence="3">
    <location>
        <begin position="6"/>
        <end position="92"/>
    </location>
</feature>
<reference evidence="4" key="1">
    <citation type="submission" date="2013-07" db="EMBL/GenBank/DDBJ databases">
        <title>Sub-species coevolution in mutualistic symbiosis.</title>
        <authorList>
            <person name="Murfin K."/>
            <person name="Klassen J."/>
            <person name="Lee M."/>
            <person name="Forst S."/>
            <person name="Stock P."/>
            <person name="Goodrich-Blair H."/>
        </authorList>
    </citation>
    <scope>NUCLEOTIDE SEQUENCE [LARGE SCALE GENOMIC DNA]</scope>
    <source>
        <strain evidence="4">Puntauvense</strain>
    </source>
</reference>
<dbReference type="PANTHER" id="PTHR30298:SF0">
    <property type="entry name" value="PROTEIN YBFL-RELATED"/>
    <property type="match status" value="1"/>
</dbReference>
<dbReference type="Pfam" id="PF13808">
    <property type="entry name" value="DDE_Tnp_1_assoc"/>
    <property type="match status" value="1"/>
</dbReference>
<accession>A0A077NEY7</accession>
<evidence type="ECO:0000313" key="4">
    <source>
        <dbReference type="EMBL" id="CDG97409.1"/>
    </source>
</evidence>
<dbReference type="GO" id="GO:0003677">
    <property type="term" value="F:DNA binding"/>
    <property type="evidence" value="ECO:0007669"/>
    <property type="project" value="InterPro"/>
</dbReference>
<feature type="domain" description="Transposase IS4-like" evidence="2">
    <location>
        <begin position="100"/>
        <end position="340"/>
    </location>
</feature>
<dbReference type="NCBIfam" id="NF033564">
    <property type="entry name" value="transpos_ISAs1"/>
    <property type="match status" value="1"/>
</dbReference>
<dbReference type="InterPro" id="IPR051698">
    <property type="entry name" value="Transposase_11-like"/>
</dbReference>
<dbReference type="AlphaFoldDB" id="A0A077NEY7"/>
<dbReference type="Proteomes" id="UP000028511">
    <property type="component" value="Unassembled WGS sequence"/>
</dbReference>
<evidence type="ECO:0000313" key="5">
    <source>
        <dbReference type="Proteomes" id="UP000028511"/>
    </source>
</evidence>
<evidence type="ECO:0000259" key="2">
    <source>
        <dbReference type="Pfam" id="PF01609"/>
    </source>
</evidence>
<dbReference type="GO" id="GO:0004803">
    <property type="term" value="F:transposase activity"/>
    <property type="evidence" value="ECO:0007669"/>
    <property type="project" value="InterPro"/>
</dbReference>